<gene>
    <name evidence="2" type="ORF">BJ970_007379</name>
</gene>
<keyword evidence="3" id="KW-1185">Reference proteome</keyword>
<dbReference type="AlphaFoldDB" id="A0A840QK68"/>
<reference evidence="2 3" key="1">
    <citation type="submission" date="2020-08" db="EMBL/GenBank/DDBJ databases">
        <title>Sequencing the genomes of 1000 actinobacteria strains.</title>
        <authorList>
            <person name="Klenk H.-P."/>
        </authorList>
    </citation>
    <scope>NUCLEOTIDE SEQUENCE [LARGE SCALE GENOMIC DNA]</scope>
    <source>
        <strain evidence="2 3">DSM 45584</strain>
    </source>
</reference>
<dbReference type="Pfam" id="PF09350">
    <property type="entry name" value="DJC28_CD"/>
    <property type="match status" value="1"/>
</dbReference>
<dbReference type="EMBL" id="JACHIW010000003">
    <property type="protein sequence ID" value="MBB5159779.1"/>
    <property type="molecule type" value="Genomic_DNA"/>
</dbReference>
<evidence type="ECO:0000313" key="2">
    <source>
        <dbReference type="EMBL" id="MBB5159779.1"/>
    </source>
</evidence>
<proteinExistence type="predicted"/>
<sequence length="160" mass="18593">MTERKPRGVTFESWVDKQIRTAQERGEFDDLPGAGKPLPGAGQTVEDQWWLKDYIRREGMSGEALLPTPLQLRKEAERLPETIRDLTTEQAVRDVATDLNRRIVEYLRTPTGPQVVVGPVNVDEVVARWRCDQIEPALRHAPGPDESEQRKTRWWHRFRR</sequence>
<accession>A0A840QK68</accession>
<protein>
    <recommendedName>
        <fullName evidence="1">DnaJ homologue subfamily C member 28 conserved domain-containing protein</fullName>
    </recommendedName>
</protein>
<evidence type="ECO:0000259" key="1">
    <source>
        <dbReference type="Pfam" id="PF09350"/>
    </source>
</evidence>
<feature type="domain" description="DnaJ homologue subfamily C member 28 conserved" evidence="1">
    <location>
        <begin position="14"/>
        <end position="84"/>
    </location>
</feature>
<organism evidence="2 3">
    <name type="scientific">Saccharopolyspora phatthalungensis</name>
    <dbReference type="NCBI Taxonomy" id="664693"/>
    <lineage>
        <taxon>Bacteria</taxon>
        <taxon>Bacillati</taxon>
        <taxon>Actinomycetota</taxon>
        <taxon>Actinomycetes</taxon>
        <taxon>Pseudonocardiales</taxon>
        <taxon>Pseudonocardiaceae</taxon>
        <taxon>Saccharopolyspora</taxon>
    </lineage>
</organism>
<dbReference type="RefSeq" id="WP_184732742.1">
    <property type="nucleotide sequence ID" value="NZ_JACHIW010000003.1"/>
</dbReference>
<name>A0A840QK68_9PSEU</name>
<comment type="caution">
    <text evidence="2">The sequence shown here is derived from an EMBL/GenBank/DDBJ whole genome shotgun (WGS) entry which is preliminary data.</text>
</comment>
<dbReference type="InterPro" id="IPR018961">
    <property type="entry name" value="DnaJ_homolog_subfam-C_membr-28"/>
</dbReference>
<dbReference type="Proteomes" id="UP000584374">
    <property type="component" value="Unassembled WGS sequence"/>
</dbReference>
<evidence type="ECO:0000313" key="3">
    <source>
        <dbReference type="Proteomes" id="UP000584374"/>
    </source>
</evidence>